<reference evidence="4 5" key="1">
    <citation type="submission" date="2024-08" db="EMBL/GenBank/DDBJ databases">
        <authorList>
            <person name="Arias E."/>
        </authorList>
    </citation>
    <scope>NUCLEOTIDE SEQUENCE [LARGE SCALE GENOMIC DNA]</scope>
    <source>
        <strain evidence="4 5">FAM 25317</strain>
    </source>
</reference>
<dbReference type="Pfam" id="PF00535">
    <property type="entry name" value="Glycos_transf_2"/>
    <property type="match status" value="1"/>
</dbReference>
<name>A0ABW8UEW4_9LACO</name>
<dbReference type="PANTHER" id="PTHR22916:SF51">
    <property type="entry name" value="GLYCOSYLTRANSFERASE EPSH-RELATED"/>
    <property type="match status" value="1"/>
</dbReference>
<keyword evidence="1" id="KW-0328">Glycosyltransferase</keyword>
<dbReference type="EMBL" id="JBGQPK010000055">
    <property type="protein sequence ID" value="MFL2030051.1"/>
    <property type="molecule type" value="Genomic_DNA"/>
</dbReference>
<dbReference type="PANTHER" id="PTHR22916">
    <property type="entry name" value="GLYCOSYLTRANSFERASE"/>
    <property type="match status" value="1"/>
</dbReference>
<sequence>MPSISIVVPVYNAEQYIDRCISSLLGQTFLDFEIILVDDGSTDSSWQHCIKWTQSSDKVSAVQQKNMGVSAARNNGIKQACGQYLTFIDSDDFVSKNLLTLLIEGYQKYERVDLSIIGYRKQKDNGKIDIQTQGVSKVLTREESFADIFLDYGFEGYPFNKLFKTQLIRENNLLFATDITICEDLLFCVQYLKLVNQVAYNPYPAYYYNIRDNSALTSRQPGTPFNQQWLTEITAYQRINKIVPQQFSEAQKRLKAREVWVYSFMTRLVLPAHNIENKRELIKQLNQFIRNNLNFFMESTNYPKYDKIILKINLYFPWMIFYLWKLYLKFGSSGLKSE</sequence>
<evidence type="ECO:0000256" key="2">
    <source>
        <dbReference type="ARBA" id="ARBA00022679"/>
    </source>
</evidence>
<evidence type="ECO:0000259" key="3">
    <source>
        <dbReference type="Pfam" id="PF00535"/>
    </source>
</evidence>
<evidence type="ECO:0000313" key="5">
    <source>
        <dbReference type="Proteomes" id="UP001625389"/>
    </source>
</evidence>
<dbReference type="InterPro" id="IPR001173">
    <property type="entry name" value="Glyco_trans_2-like"/>
</dbReference>
<feature type="domain" description="Glycosyltransferase 2-like" evidence="3">
    <location>
        <begin position="5"/>
        <end position="131"/>
    </location>
</feature>
<evidence type="ECO:0000256" key="1">
    <source>
        <dbReference type="ARBA" id="ARBA00022676"/>
    </source>
</evidence>
<evidence type="ECO:0000313" key="4">
    <source>
        <dbReference type="EMBL" id="MFL2030051.1"/>
    </source>
</evidence>
<dbReference type="SUPFAM" id="SSF53448">
    <property type="entry name" value="Nucleotide-diphospho-sugar transferases"/>
    <property type="match status" value="1"/>
</dbReference>
<dbReference type="CDD" id="cd00761">
    <property type="entry name" value="Glyco_tranf_GTA_type"/>
    <property type="match status" value="1"/>
</dbReference>
<accession>A0ABW8UEW4</accession>
<dbReference type="Gene3D" id="3.90.550.10">
    <property type="entry name" value="Spore Coat Polysaccharide Biosynthesis Protein SpsA, Chain A"/>
    <property type="match status" value="1"/>
</dbReference>
<dbReference type="RefSeq" id="WP_407137631.1">
    <property type="nucleotide sequence ID" value="NZ_JBGQPK010000055.1"/>
</dbReference>
<organism evidence="4 5">
    <name type="scientific">Loigolactobacillus zhaoyuanensis</name>
    <dbReference type="NCBI Taxonomy" id="2486017"/>
    <lineage>
        <taxon>Bacteria</taxon>
        <taxon>Bacillati</taxon>
        <taxon>Bacillota</taxon>
        <taxon>Bacilli</taxon>
        <taxon>Lactobacillales</taxon>
        <taxon>Lactobacillaceae</taxon>
        <taxon>Loigolactobacillus</taxon>
    </lineage>
</organism>
<dbReference type="InterPro" id="IPR029044">
    <property type="entry name" value="Nucleotide-diphossugar_trans"/>
</dbReference>
<keyword evidence="2" id="KW-0808">Transferase</keyword>
<protein>
    <submittedName>
        <fullName evidence="4">Glycosyltransferase family 2 protein</fullName>
    </submittedName>
</protein>
<gene>
    <name evidence="4" type="ORF">ACEN34_10540</name>
</gene>
<dbReference type="Proteomes" id="UP001625389">
    <property type="component" value="Unassembled WGS sequence"/>
</dbReference>
<proteinExistence type="predicted"/>
<keyword evidence="5" id="KW-1185">Reference proteome</keyword>
<comment type="caution">
    <text evidence="4">The sequence shown here is derived from an EMBL/GenBank/DDBJ whole genome shotgun (WGS) entry which is preliminary data.</text>
</comment>